<dbReference type="InParanoid" id="A0A0C3DPX3"/>
<dbReference type="Proteomes" id="UP000053989">
    <property type="component" value="Unassembled WGS sequence"/>
</dbReference>
<organism evidence="1 2">
    <name type="scientific">Scleroderma citrinum Foug A</name>
    <dbReference type="NCBI Taxonomy" id="1036808"/>
    <lineage>
        <taxon>Eukaryota</taxon>
        <taxon>Fungi</taxon>
        <taxon>Dikarya</taxon>
        <taxon>Basidiomycota</taxon>
        <taxon>Agaricomycotina</taxon>
        <taxon>Agaricomycetes</taxon>
        <taxon>Agaricomycetidae</taxon>
        <taxon>Boletales</taxon>
        <taxon>Sclerodermatineae</taxon>
        <taxon>Sclerodermataceae</taxon>
        <taxon>Scleroderma</taxon>
    </lineage>
</organism>
<sequence>MLNHIQHLTTEGLMLGQSYLEQHAGVILYKLIAHTLAVQRPTKQRSPAMQMAPAYFPVQGSQPTRDYRVKCYDHHRFRIS</sequence>
<accession>A0A0C3DPX3</accession>
<reference evidence="2" key="2">
    <citation type="submission" date="2015-01" db="EMBL/GenBank/DDBJ databases">
        <title>Evolutionary Origins and Diversification of the Mycorrhizal Mutualists.</title>
        <authorList>
            <consortium name="DOE Joint Genome Institute"/>
            <consortium name="Mycorrhizal Genomics Consortium"/>
            <person name="Kohler A."/>
            <person name="Kuo A."/>
            <person name="Nagy L.G."/>
            <person name="Floudas D."/>
            <person name="Copeland A."/>
            <person name="Barry K.W."/>
            <person name="Cichocki N."/>
            <person name="Veneault-Fourrey C."/>
            <person name="LaButti K."/>
            <person name="Lindquist E.A."/>
            <person name="Lipzen A."/>
            <person name="Lundell T."/>
            <person name="Morin E."/>
            <person name="Murat C."/>
            <person name="Riley R."/>
            <person name="Ohm R."/>
            <person name="Sun H."/>
            <person name="Tunlid A."/>
            <person name="Henrissat B."/>
            <person name="Grigoriev I.V."/>
            <person name="Hibbett D.S."/>
            <person name="Martin F."/>
        </authorList>
    </citation>
    <scope>NUCLEOTIDE SEQUENCE [LARGE SCALE GENOMIC DNA]</scope>
    <source>
        <strain evidence="2">Foug A</strain>
    </source>
</reference>
<dbReference type="AlphaFoldDB" id="A0A0C3DPX3"/>
<dbReference type="EMBL" id="KN822088">
    <property type="protein sequence ID" value="KIM58249.1"/>
    <property type="molecule type" value="Genomic_DNA"/>
</dbReference>
<evidence type="ECO:0000313" key="1">
    <source>
        <dbReference type="EMBL" id="KIM58249.1"/>
    </source>
</evidence>
<gene>
    <name evidence="1" type="ORF">SCLCIDRAFT_1218781</name>
</gene>
<protein>
    <submittedName>
        <fullName evidence="1">Uncharacterized protein</fullName>
    </submittedName>
</protein>
<evidence type="ECO:0000313" key="2">
    <source>
        <dbReference type="Proteomes" id="UP000053989"/>
    </source>
</evidence>
<proteinExistence type="predicted"/>
<dbReference type="HOGENOM" id="CLU_2591221_0_0_1"/>
<name>A0A0C3DPX3_9AGAM</name>
<reference evidence="1 2" key="1">
    <citation type="submission" date="2014-04" db="EMBL/GenBank/DDBJ databases">
        <authorList>
            <consortium name="DOE Joint Genome Institute"/>
            <person name="Kuo A."/>
            <person name="Kohler A."/>
            <person name="Nagy L.G."/>
            <person name="Floudas D."/>
            <person name="Copeland A."/>
            <person name="Barry K.W."/>
            <person name="Cichocki N."/>
            <person name="Veneault-Fourrey C."/>
            <person name="LaButti K."/>
            <person name="Lindquist E.A."/>
            <person name="Lipzen A."/>
            <person name="Lundell T."/>
            <person name="Morin E."/>
            <person name="Murat C."/>
            <person name="Sun H."/>
            <person name="Tunlid A."/>
            <person name="Henrissat B."/>
            <person name="Grigoriev I.V."/>
            <person name="Hibbett D.S."/>
            <person name="Martin F."/>
            <person name="Nordberg H.P."/>
            <person name="Cantor M.N."/>
            <person name="Hua S.X."/>
        </authorList>
    </citation>
    <scope>NUCLEOTIDE SEQUENCE [LARGE SCALE GENOMIC DNA]</scope>
    <source>
        <strain evidence="1 2">Foug A</strain>
    </source>
</reference>
<keyword evidence="2" id="KW-1185">Reference proteome</keyword>